<dbReference type="Proteomes" id="UP000093501">
    <property type="component" value="Unassembled WGS sequence"/>
</dbReference>
<dbReference type="RefSeq" id="WP_068751674.1">
    <property type="nucleotide sequence ID" value="NZ_LR214441.1"/>
</dbReference>
<protein>
    <submittedName>
        <fullName evidence="1">Uncharacterized protein</fullName>
    </submittedName>
</protein>
<proteinExistence type="predicted"/>
<keyword evidence="2" id="KW-1185">Reference proteome</keyword>
<evidence type="ECO:0000313" key="1">
    <source>
        <dbReference type="EMBL" id="OCL33917.1"/>
    </source>
</evidence>
<comment type="caution">
    <text evidence="1">The sequence shown here is derived from an EMBL/GenBank/DDBJ whole genome shotgun (WGS) entry which is preliminary data.</text>
</comment>
<dbReference type="GO" id="GO:0140359">
    <property type="term" value="F:ABC-type transporter activity"/>
    <property type="evidence" value="ECO:0007669"/>
    <property type="project" value="InterPro"/>
</dbReference>
<dbReference type="EMBL" id="MBQD01000021">
    <property type="protein sequence ID" value="OCL33917.1"/>
    <property type="molecule type" value="Genomic_DNA"/>
</dbReference>
<sequence length="291" mass="30993">MDLLRAELNRLRYRRRFLWGLLAVLLVSLAAPMLWMDAARPLSQAELAEGQAAFDSIPGGECPECSVADYLRSPWPFSVVVESGILPFVVMIALMTLGITVLYVGSDFRSGAVATQLTFTPRRTALVLTRSAVSGLLGGSVMAIATVVSTVVSAIWFIALNGYQAFDATPVLLGLVLAALFYGLVLGALGGLLTVLAGGASVAATLLLGVFVVDVLTLSLSVEATLPGWVYHLLPTQQAYALLHGSAESYNIAGEMFLTIGRVEAVVYHLLVVLLVAAVTLPLFERRDIKN</sequence>
<accession>A0A1C0AM66</accession>
<gene>
    <name evidence="1" type="ORF">BCR15_04615</name>
</gene>
<name>A0A1C0AM66_9ACTN</name>
<organism evidence="1 2">
    <name type="scientific">Tessaracoccus lapidicaptus</name>
    <dbReference type="NCBI Taxonomy" id="1427523"/>
    <lineage>
        <taxon>Bacteria</taxon>
        <taxon>Bacillati</taxon>
        <taxon>Actinomycetota</taxon>
        <taxon>Actinomycetes</taxon>
        <taxon>Propionibacteriales</taxon>
        <taxon>Propionibacteriaceae</taxon>
        <taxon>Tessaracoccus</taxon>
    </lineage>
</organism>
<dbReference type="AlphaFoldDB" id="A0A1C0AM66"/>
<evidence type="ECO:0000313" key="2">
    <source>
        <dbReference type="Proteomes" id="UP000093501"/>
    </source>
</evidence>
<dbReference type="GO" id="GO:0005886">
    <property type="term" value="C:plasma membrane"/>
    <property type="evidence" value="ECO:0007669"/>
    <property type="project" value="UniProtKB-SubCell"/>
</dbReference>
<reference evidence="2" key="1">
    <citation type="submission" date="2016-07" db="EMBL/GenBank/DDBJ databases">
        <authorList>
            <person name="Florea S."/>
            <person name="Webb J.S."/>
            <person name="Jaromczyk J."/>
            <person name="Schardl C.L."/>
        </authorList>
    </citation>
    <scope>NUCLEOTIDE SEQUENCE [LARGE SCALE GENOMIC DNA]</scope>
    <source>
        <strain evidence="2">IPBSL-7</strain>
    </source>
</reference>